<comment type="caution">
    <text evidence="1">The sequence shown here is derived from an EMBL/GenBank/DDBJ whole genome shotgun (WGS) entry which is preliminary data.</text>
</comment>
<name>A0ACA9RQA4_9GLOM</name>
<feature type="non-terminal residue" evidence="1">
    <location>
        <position position="336"/>
    </location>
</feature>
<sequence length="336" mass="37478">ELSSPRLKITYMTNPAQEHISQITNHKRIKYLDISNRDLSGPADLKEFTALIKYLNCENNPLSAKNLENLSSEQFGNQGNQQQQQNAQYLQTLIQQGGSSVKSEDNNRSGNNVPLLIGGLVIFGISALVVGLGIIKSGLLGFTLAAILFSGSMSHKKSLWECGLCKDYDNAMHFAMGINPEDKSPFPECGCRGICFECSRKKCQVCGNIKRGENDDFASDCKICGNCEQCVYCNNKTVCRKCAIAKLDKVKNQSEEIKNLRTRVGELEEKTKKLEESYSDVIIVIKITLLDELPPNGAIYHTDKFGSQREKANELDKLKISEPSPKYLKNTFFRLS</sequence>
<dbReference type="Proteomes" id="UP000789920">
    <property type="component" value="Unassembled WGS sequence"/>
</dbReference>
<proteinExistence type="predicted"/>
<reference evidence="1" key="1">
    <citation type="submission" date="2021-06" db="EMBL/GenBank/DDBJ databases">
        <authorList>
            <person name="Kallberg Y."/>
            <person name="Tangrot J."/>
            <person name="Rosling A."/>
        </authorList>
    </citation>
    <scope>NUCLEOTIDE SEQUENCE</scope>
    <source>
        <strain evidence="1">MA461A</strain>
    </source>
</reference>
<keyword evidence="2" id="KW-1185">Reference proteome</keyword>
<accession>A0ACA9RQA4</accession>
<gene>
    <name evidence="1" type="ORF">RPERSI_LOCUS21759</name>
</gene>
<organism evidence="1 2">
    <name type="scientific">Racocetra persica</name>
    <dbReference type="NCBI Taxonomy" id="160502"/>
    <lineage>
        <taxon>Eukaryota</taxon>
        <taxon>Fungi</taxon>
        <taxon>Fungi incertae sedis</taxon>
        <taxon>Mucoromycota</taxon>
        <taxon>Glomeromycotina</taxon>
        <taxon>Glomeromycetes</taxon>
        <taxon>Diversisporales</taxon>
        <taxon>Gigasporaceae</taxon>
        <taxon>Racocetra</taxon>
    </lineage>
</organism>
<evidence type="ECO:0000313" key="2">
    <source>
        <dbReference type="Proteomes" id="UP000789920"/>
    </source>
</evidence>
<feature type="non-terminal residue" evidence="1">
    <location>
        <position position="1"/>
    </location>
</feature>
<dbReference type="EMBL" id="CAJVQC010064561">
    <property type="protein sequence ID" value="CAG8804658.1"/>
    <property type="molecule type" value="Genomic_DNA"/>
</dbReference>
<protein>
    <submittedName>
        <fullName evidence="1">18439_t:CDS:1</fullName>
    </submittedName>
</protein>
<evidence type="ECO:0000313" key="1">
    <source>
        <dbReference type="EMBL" id="CAG8804658.1"/>
    </source>
</evidence>